<dbReference type="PATRIC" id="fig|1333534.5.peg.4555"/>
<protein>
    <submittedName>
        <fullName evidence="2">Uncharacterized protein</fullName>
    </submittedName>
</protein>
<reference evidence="2 3" key="1">
    <citation type="submission" date="2015-03" db="EMBL/GenBank/DDBJ databases">
        <authorList>
            <person name="Abdul Halim M."/>
        </authorList>
    </citation>
    <scope>NUCLEOTIDE SEQUENCE [LARGE SCALE GENOMIC DNA]</scope>
    <source>
        <strain evidence="2 3">ATCC 35681</strain>
    </source>
</reference>
<name>A0A0F7FD06_PAEDU</name>
<proteinExistence type="predicted"/>
<organism evidence="2 3">
    <name type="scientific">Paenibacillus durus ATCC 35681</name>
    <dbReference type="NCBI Taxonomy" id="1333534"/>
    <lineage>
        <taxon>Bacteria</taxon>
        <taxon>Bacillati</taxon>
        <taxon>Bacillota</taxon>
        <taxon>Bacilli</taxon>
        <taxon>Bacillales</taxon>
        <taxon>Paenibacillaceae</taxon>
        <taxon>Paenibacillus</taxon>
    </lineage>
</organism>
<reference evidence="2 3" key="2">
    <citation type="journal article" date="2016" name="Genome Announc.">
        <title>Genome Sequence of a Gram-Positive Diazotroph, Paenibacillus durus Type Strain ATCC 35681.</title>
        <authorList>
            <person name="Halim M.A."/>
            <person name="Rahman A.Y."/>
            <person name="Sim K.S."/>
            <person name="Yam H.C."/>
            <person name="Rahim A.A."/>
            <person name="Ghazali A.H."/>
            <person name="Najimudin N."/>
        </authorList>
    </citation>
    <scope>NUCLEOTIDE SEQUENCE [LARGE SCALE GENOMIC DNA]</scope>
    <source>
        <strain evidence="2 3">ATCC 35681</strain>
    </source>
</reference>
<dbReference type="HOGENOM" id="CLU_2808331_0_0_9"/>
<feature type="compositionally biased region" description="Gly residues" evidence="1">
    <location>
        <begin position="16"/>
        <end position="27"/>
    </location>
</feature>
<evidence type="ECO:0000313" key="3">
    <source>
        <dbReference type="Proteomes" id="UP000034189"/>
    </source>
</evidence>
<gene>
    <name evidence="2" type="ORF">VK70_20770</name>
</gene>
<feature type="region of interest" description="Disordered" evidence="1">
    <location>
        <begin position="14"/>
        <end position="67"/>
    </location>
</feature>
<evidence type="ECO:0000313" key="2">
    <source>
        <dbReference type="EMBL" id="AKG36652.1"/>
    </source>
</evidence>
<dbReference type="AlphaFoldDB" id="A0A0F7FD06"/>
<dbReference type="Proteomes" id="UP000034189">
    <property type="component" value="Chromosome"/>
</dbReference>
<dbReference type="EMBL" id="CP011114">
    <property type="protein sequence ID" value="AKG36652.1"/>
    <property type="molecule type" value="Genomic_DNA"/>
</dbReference>
<accession>A0A0F7FD06</accession>
<evidence type="ECO:0000256" key="1">
    <source>
        <dbReference type="SAM" id="MobiDB-lite"/>
    </source>
</evidence>
<sequence>MPFKVFLFGERVREGIGWGDLGSGNGSPGSLQGPEDESGNTEPDYHPGNGNANGKGNGKASQARNRP</sequence>